<dbReference type="GO" id="GO:0008270">
    <property type="term" value="F:zinc ion binding"/>
    <property type="evidence" value="ECO:0007669"/>
    <property type="project" value="UniProtKB-KW"/>
</dbReference>
<evidence type="ECO:0000256" key="3">
    <source>
        <dbReference type="ARBA" id="ARBA00022771"/>
    </source>
</evidence>
<dbReference type="Proteomes" id="UP000822688">
    <property type="component" value="Chromosome 3"/>
</dbReference>
<keyword evidence="7" id="KW-1185">Reference proteome</keyword>
<dbReference type="InterPro" id="IPR011011">
    <property type="entry name" value="Znf_FYVE_PHD"/>
</dbReference>
<dbReference type="AlphaFoldDB" id="A0A8T0IQH5"/>
<feature type="domain" description="Zinc finger PHD-type" evidence="5">
    <location>
        <begin position="351"/>
        <end position="409"/>
    </location>
</feature>
<dbReference type="GO" id="GO:0006338">
    <property type="term" value="P:chromatin remodeling"/>
    <property type="evidence" value="ECO:0007669"/>
    <property type="project" value="UniProtKB-ARBA"/>
</dbReference>
<evidence type="ECO:0000259" key="5">
    <source>
        <dbReference type="SMART" id="SM00249"/>
    </source>
</evidence>
<evidence type="ECO:0000256" key="1">
    <source>
        <dbReference type="ARBA" id="ARBA00022723"/>
    </source>
</evidence>
<sequence length="580" mass="65431">MAEAAGIPFIDDFFLLSDLKHPSLLEVPFANAKLWWERSGAGPIHIDMWGLQIPSEGRPTVLVRRATGAWMELRNPRDFYLETMRSVLVGAYFLTRAKQSPNSTKGDVWRYLRKECGNLKPRPHERDLIEAFLLCRSVASSDRELQKSPIIRQFYPSFNTKPNLRVPQDSHGSGRWLQVINQFPATPQDPTFGVQRVAKAEPNFEACRSAVGVPKGPSSPQFRTPNTHTRPAEYRVVHSSSGNSRSRFTPEMQIPTVHEDKPGIADIRRGGTCTPSIPRAHHGRAPPFETTPSIPFHFEVGTSLQTMHEILRARRRSQSLLGTRGLIEFTGDRSDVHSAAREEEWTDEPDVCAFCDDGVEKGDRLLCCDGPCMRSFHPTVRSGMDGQCPSLGLSTSAFASETWMCPNCEAGQHQCFACGKLGNSNPSTHSQLELVFECGSRGCKRFYHPPCVAELLLPEDVEPKLDLVAERNDLACRILEKSESFICPLHTCASCNMDEDKTDPRRRLLKCRRCPAAWHDICLPEECRTRMWLLEDGKHVMYCGRHALDPELLTPERDHIIFPIPRRDQSTSLHSKSILR</sequence>
<dbReference type="PANTHER" id="PTHR46235">
    <property type="entry name" value="PHD FINGER-CONTAINING PROTEIN DDB_G0268158"/>
    <property type="match status" value="1"/>
</dbReference>
<dbReference type="Pfam" id="PF22908">
    <property type="entry name" value="PHD_NSD"/>
    <property type="match status" value="1"/>
</dbReference>
<dbReference type="Pfam" id="PF23004">
    <property type="entry name" value="PHDvar_NSD"/>
    <property type="match status" value="1"/>
</dbReference>
<dbReference type="InterPro" id="IPR013083">
    <property type="entry name" value="Znf_RING/FYVE/PHD"/>
</dbReference>
<dbReference type="SUPFAM" id="SSF57903">
    <property type="entry name" value="FYVE/PHD zinc finger"/>
    <property type="match status" value="1"/>
</dbReference>
<accession>A0A8T0IQH5</accession>
<keyword evidence="4" id="KW-0862">Zinc</keyword>
<keyword evidence="3" id="KW-0863">Zinc-finger</keyword>
<evidence type="ECO:0000313" key="6">
    <source>
        <dbReference type="EMBL" id="KAG0585269.1"/>
    </source>
</evidence>
<dbReference type="SMART" id="SM00249">
    <property type="entry name" value="PHD"/>
    <property type="match status" value="3"/>
</dbReference>
<comment type="caution">
    <text evidence="6">The sequence shown here is derived from an EMBL/GenBank/DDBJ whole genome shotgun (WGS) entry which is preliminary data.</text>
</comment>
<keyword evidence="2" id="KW-0677">Repeat</keyword>
<feature type="domain" description="Zinc finger PHD-type" evidence="5">
    <location>
        <begin position="414"/>
        <end position="491"/>
    </location>
</feature>
<protein>
    <recommendedName>
        <fullName evidence="5">Zinc finger PHD-type domain-containing protein</fullName>
    </recommendedName>
</protein>
<evidence type="ECO:0000313" key="7">
    <source>
        <dbReference type="Proteomes" id="UP000822688"/>
    </source>
</evidence>
<evidence type="ECO:0000256" key="2">
    <source>
        <dbReference type="ARBA" id="ARBA00022737"/>
    </source>
</evidence>
<gene>
    <name evidence="6" type="ORF">KC19_3G272000</name>
</gene>
<dbReference type="InterPro" id="IPR055198">
    <property type="entry name" value="NSD_PHD"/>
</dbReference>
<name>A0A8T0IQH5_CERPU</name>
<proteinExistence type="predicted"/>
<keyword evidence="1" id="KW-0479">Metal-binding</keyword>
<feature type="domain" description="Zinc finger PHD-type" evidence="5">
    <location>
        <begin position="492"/>
        <end position="547"/>
    </location>
</feature>
<dbReference type="Gene3D" id="3.30.40.10">
    <property type="entry name" value="Zinc/RING finger domain, C3HC4 (zinc finger)"/>
    <property type="match status" value="2"/>
</dbReference>
<dbReference type="InterPro" id="IPR055197">
    <property type="entry name" value="PHDvar_NSD"/>
</dbReference>
<dbReference type="PANTHER" id="PTHR46235:SF3">
    <property type="entry name" value="PHD FINGER-CONTAINING PROTEIN DDB_G0268158"/>
    <property type="match status" value="1"/>
</dbReference>
<dbReference type="CDD" id="cd15489">
    <property type="entry name" value="PHD_SF"/>
    <property type="match status" value="1"/>
</dbReference>
<evidence type="ECO:0000256" key="4">
    <source>
        <dbReference type="ARBA" id="ARBA00022833"/>
    </source>
</evidence>
<dbReference type="EMBL" id="CM026423">
    <property type="protein sequence ID" value="KAG0585269.1"/>
    <property type="molecule type" value="Genomic_DNA"/>
</dbReference>
<reference evidence="6" key="1">
    <citation type="submission" date="2020-06" db="EMBL/GenBank/DDBJ databases">
        <title>WGS assembly of Ceratodon purpureus strain R40.</title>
        <authorList>
            <person name="Carey S.B."/>
            <person name="Jenkins J."/>
            <person name="Shu S."/>
            <person name="Lovell J.T."/>
            <person name="Sreedasyam A."/>
            <person name="Maumus F."/>
            <person name="Tiley G.P."/>
            <person name="Fernandez-Pozo N."/>
            <person name="Barry K."/>
            <person name="Chen C."/>
            <person name="Wang M."/>
            <person name="Lipzen A."/>
            <person name="Daum C."/>
            <person name="Saski C.A."/>
            <person name="Payton A.C."/>
            <person name="Mcbreen J.C."/>
            <person name="Conrad R.E."/>
            <person name="Kollar L.M."/>
            <person name="Olsson S."/>
            <person name="Huttunen S."/>
            <person name="Landis J.B."/>
            <person name="Wickett N.J."/>
            <person name="Johnson M.G."/>
            <person name="Rensing S.A."/>
            <person name="Grimwood J."/>
            <person name="Schmutz J."/>
            <person name="Mcdaniel S.F."/>
        </authorList>
    </citation>
    <scope>NUCLEOTIDE SEQUENCE</scope>
    <source>
        <strain evidence="6">R40</strain>
    </source>
</reference>
<organism evidence="6 7">
    <name type="scientific">Ceratodon purpureus</name>
    <name type="common">Fire moss</name>
    <name type="synonym">Dicranum purpureum</name>
    <dbReference type="NCBI Taxonomy" id="3225"/>
    <lineage>
        <taxon>Eukaryota</taxon>
        <taxon>Viridiplantae</taxon>
        <taxon>Streptophyta</taxon>
        <taxon>Embryophyta</taxon>
        <taxon>Bryophyta</taxon>
        <taxon>Bryophytina</taxon>
        <taxon>Bryopsida</taxon>
        <taxon>Dicranidae</taxon>
        <taxon>Pseudoditrichales</taxon>
        <taxon>Ditrichaceae</taxon>
        <taxon>Ceratodon</taxon>
    </lineage>
</organism>
<dbReference type="InterPro" id="IPR001965">
    <property type="entry name" value="Znf_PHD"/>
</dbReference>